<dbReference type="InterPro" id="IPR001802">
    <property type="entry name" value="MerP/CopZ"/>
</dbReference>
<evidence type="ECO:0000313" key="6">
    <source>
        <dbReference type="Proteomes" id="UP000295689"/>
    </source>
</evidence>
<dbReference type="PANTHER" id="PTHR46594:SF4">
    <property type="entry name" value="P-TYPE CATION-TRANSPORTING ATPASE"/>
    <property type="match status" value="1"/>
</dbReference>
<evidence type="ECO:0000256" key="2">
    <source>
        <dbReference type="ARBA" id="ARBA00022723"/>
    </source>
</evidence>
<dbReference type="Proteomes" id="UP000295689">
    <property type="component" value="Unassembled WGS sequence"/>
</dbReference>
<comment type="caution">
    <text evidence="5">The sequence shown here is derived from an EMBL/GenBank/DDBJ whole genome shotgun (WGS) entry which is preliminary data.</text>
</comment>
<feature type="domain" description="HMA" evidence="4">
    <location>
        <begin position="2"/>
        <end position="68"/>
    </location>
</feature>
<protein>
    <recommendedName>
        <fullName evidence="1">Copper chaperone CopZ</fullName>
    </recommendedName>
</protein>
<dbReference type="Gene3D" id="3.30.70.100">
    <property type="match status" value="1"/>
</dbReference>
<reference evidence="5 6" key="1">
    <citation type="journal article" date="2015" name="Stand. Genomic Sci.">
        <title>Genomic Encyclopedia of Bacterial and Archaeal Type Strains, Phase III: the genomes of soil and plant-associated and newly described type strains.</title>
        <authorList>
            <person name="Whitman W.B."/>
            <person name="Woyke T."/>
            <person name="Klenk H.P."/>
            <person name="Zhou Y."/>
            <person name="Lilburn T.G."/>
            <person name="Beck B.J."/>
            <person name="De Vos P."/>
            <person name="Vandamme P."/>
            <person name="Eisen J.A."/>
            <person name="Garrity G."/>
            <person name="Hugenholtz P."/>
            <person name="Kyrpides N.C."/>
        </authorList>
    </citation>
    <scope>NUCLEOTIDE SEQUENCE [LARGE SCALE GENOMIC DNA]</scope>
    <source>
        <strain evidence="5 6">CV53</strain>
    </source>
</reference>
<accession>A0A4R2BD33</accession>
<dbReference type="GO" id="GO:0046872">
    <property type="term" value="F:metal ion binding"/>
    <property type="evidence" value="ECO:0007669"/>
    <property type="project" value="UniProtKB-KW"/>
</dbReference>
<name>A0A4R2BD33_9BACI</name>
<dbReference type="CDD" id="cd00371">
    <property type="entry name" value="HMA"/>
    <property type="match status" value="1"/>
</dbReference>
<sequence length="68" mass="7515">MEIATIHVYGMTCDHCEESVKNALLKVDGVSAVTVSYQNRTAEVQYEASEVSMEELEKAIESQGYEVA</sequence>
<dbReference type="SUPFAM" id="SSF55008">
    <property type="entry name" value="HMA, heavy metal-associated domain"/>
    <property type="match status" value="1"/>
</dbReference>
<dbReference type="RefSeq" id="WP_132005992.1">
    <property type="nucleotide sequence ID" value="NZ_JABUHM010000004.1"/>
</dbReference>
<dbReference type="EMBL" id="SLVV01000006">
    <property type="protein sequence ID" value="TCN24847.1"/>
    <property type="molecule type" value="Genomic_DNA"/>
</dbReference>
<gene>
    <name evidence="5" type="ORF">EV146_10646</name>
</gene>
<keyword evidence="3" id="KW-0186">Copper</keyword>
<evidence type="ECO:0000313" key="5">
    <source>
        <dbReference type="EMBL" id="TCN24847.1"/>
    </source>
</evidence>
<dbReference type="Pfam" id="PF00403">
    <property type="entry name" value="HMA"/>
    <property type="match status" value="1"/>
</dbReference>
<evidence type="ECO:0000259" key="4">
    <source>
        <dbReference type="PROSITE" id="PS50846"/>
    </source>
</evidence>
<keyword evidence="6" id="KW-1185">Reference proteome</keyword>
<dbReference type="InterPro" id="IPR006121">
    <property type="entry name" value="HMA_dom"/>
</dbReference>
<evidence type="ECO:0000256" key="3">
    <source>
        <dbReference type="ARBA" id="ARBA00023008"/>
    </source>
</evidence>
<dbReference type="PANTHER" id="PTHR46594">
    <property type="entry name" value="P-TYPE CATION-TRANSPORTING ATPASE"/>
    <property type="match status" value="1"/>
</dbReference>
<dbReference type="InterPro" id="IPR017969">
    <property type="entry name" value="Heavy-metal-associated_CS"/>
</dbReference>
<dbReference type="InterPro" id="IPR036163">
    <property type="entry name" value="HMA_dom_sf"/>
</dbReference>
<proteinExistence type="predicted"/>
<dbReference type="AlphaFoldDB" id="A0A4R2BD33"/>
<dbReference type="FunFam" id="3.30.70.100:FF:000005">
    <property type="entry name" value="Copper-exporting P-type ATPase A"/>
    <property type="match status" value="1"/>
</dbReference>
<evidence type="ECO:0000256" key="1">
    <source>
        <dbReference type="ARBA" id="ARBA00015313"/>
    </source>
</evidence>
<dbReference type="PRINTS" id="PR00946">
    <property type="entry name" value="HGSCAVENGER"/>
</dbReference>
<dbReference type="PROSITE" id="PS01047">
    <property type="entry name" value="HMA_1"/>
    <property type="match status" value="1"/>
</dbReference>
<dbReference type="PROSITE" id="PS50846">
    <property type="entry name" value="HMA_2"/>
    <property type="match status" value="1"/>
</dbReference>
<keyword evidence="2" id="KW-0479">Metal-binding</keyword>
<organism evidence="5 6">
    <name type="scientific">Mesobacillus foraminis</name>
    <dbReference type="NCBI Taxonomy" id="279826"/>
    <lineage>
        <taxon>Bacteria</taxon>
        <taxon>Bacillati</taxon>
        <taxon>Bacillota</taxon>
        <taxon>Bacilli</taxon>
        <taxon>Bacillales</taxon>
        <taxon>Bacillaceae</taxon>
        <taxon>Mesobacillus</taxon>
    </lineage>
</organism>